<gene>
    <name evidence="2" type="ORF">BHYA_0005g01220</name>
</gene>
<dbReference type="Proteomes" id="UP000297814">
    <property type="component" value="Unassembled WGS sequence"/>
</dbReference>
<sequence>MATEDTEMGGTSVAPLHEDTYRSCGFPPLLPSPSSSTSEVSIDINKNLSLDKASSAPVPFESTELLADPLIWKRTKKETSSVKPHPNSIMHLLTLTTIPQHTGVSATNHSNLAGLSTALSQSDSPAPILGVQSRKSIPENKYPDENVTSEYDNLSAIIDRHHAGFPTFQPSSSLSSPITSGGSSMSTISSKDQNLGPLTISGRPSLFATLRKKYTKVTGSSPLPPTEQLDLTFDTDITIHKPLESSKAWRVTRVCELLLKAIANIEPGNVEGRIEILNFYLKEYPSQRLVILTALENAGNYFRKFSKAMSAHSSKPYREQCMLSDVFKKENPIPPIIRPLLPFASMAANYVRSTKSTRRGGTSSLHTYQDRHYHSDFRCKIEHENESFPLGFNPILMHTLGKCSRQRLRNERHERHKIYKKQFKKGLLHVHRNPILSEEIIKECGGETYAELEGRVEMDDMRNAAYWEMTTRQIEEIPTRKDRHSILKKRPSPLRNDLPKLDNHWIPDSVMPYMKISGQIIKFESEIVRASKRKQDIDKEAEEEEREIYESRCKARKLDSKKVEARMAQWEREYKAAKKHIRKEYEEEMKEEEEEMRKITEEKKAEDERERLWEAQETSIREKEIQREEKNERLRMERERAKDRAKEGRQKRKEKRDRSRWEDRVRSDCRVTQAWVDLGADMARVRSWD</sequence>
<evidence type="ECO:0000313" key="2">
    <source>
        <dbReference type="EMBL" id="TGO42856.1"/>
    </source>
</evidence>
<organism evidence="2 3">
    <name type="scientific">Botrytis hyacinthi</name>
    <dbReference type="NCBI Taxonomy" id="278943"/>
    <lineage>
        <taxon>Eukaryota</taxon>
        <taxon>Fungi</taxon>
        <taxon>Dikarya</taxon>
        <taxon>Ascomycota</taxon>
        <taxon>Pezizomycotina</taxon>
        <taxon>Leotiomycetes</taxon>
        <taxon>Helotiales</taxon>
        <taxon>Sclerotiniaceae</taxon>
        <taxon>Botrytis</taxon>
    </lineage>
</organism>
<name>A0A4Z1H144_9HELO</name>
<reference evidence="2 3" key="1">
    <citation type="submission" date="2017-12" db="EMBL/GenBank/DDBJ databases">
        <title>Comparative genomics of Botrytis spp.</title>
        <authorList>
            <person name="Valero-Jimenez C.A."/>
            <person name="Tapia P."/>
            <person name="Veloso J."/>
            <person name="Silva-Moreno E."/>
            <person name="Staats M."/>
            <person name="Valdes J.H."/>
            <person name="Van Kan J.A.L."/>
        </authorList>
    </citation>
    <scope>NUCLEOTIDE SEQUENCE [LARGE SCALE GENOMIC DNA]</scope>
    <source>
        <strain evidence="2 3">Bh0001</strain>
    </source>
</reference>
<evidence type="ECO:0000313" key="3">
    <source>
        <dbReference type="Proteomes" id="UP000297814"/>
    </source>
</evidence>
<feature type="region of interest" description="Disordered" evidence="1">
    <location>
        <begin position="586"/>
        <end position="667"/>
    </location>
</feature>
<feature type="compositionally biased region" description="Basic and acidic residues" evidence="1">
    <location>
        <begin position="595"/>
        <end position="648"/>
    </location>
</feature>
<feature type="compositionally biased region" description="Low complexity" evidence="1">
    <location>
        <begin position="170"/>
        <end position="190"/>
    </location>
</feature>
<dbReference type="AlphaFoldDB" id="A0A4Z1H144"/>
<feature type="region of interest" description="Disordered" evidence="1">
    <location>
        <begin position="117"/>
        <end position="145"/>
    </location>
</feature>
<feature type="compositionally biased region" description="Basic and acidic residues" evidence="1">
    <location>
        <begin position="656"/>
        <end position="667"/>
    </location>
</feature>
<keyword evidence="3" id="KW-1185">Reference proteome</keyword>
<protein>
    <submittedName>
        <fullName evidence="2">Uncharacterized protein</fullName>
    </submittedName>
</protein>
<evidence type="ECO:0000256" key="1">
    <source>
        <dbReference type="SAM" id="MobiDB-lite"/>
    </source>
</evidence>
<proteinExistence type="predicted"/>
<comment type="caution">
    <text evidence="2">The sequence shown here is derived from an EMBL/GenBank/DDBJ whole genome shotgun (WGS) entry which is preliminary data.</text>
</comment>
<feature type="region of interest" description="Disordered" evidence="1">
    <location>
        <begin position="1"/>
        <end position="38"/>
    </location>
</feature>
<dbReference type="EMBL" id="PQXK01000005">
    <property type="protein sequence ID" value="TGO42856.1"/>
    <property type="molecule type" value="Genomic_DNA"/>
</dbReference>
<accession>A0A4Z1H144</accession>
<feature type="region of interest" description="Disordered" evidence="1">
    <location>
        <begin position="169"/>
        <end position="191"/>
    </location>
</feature>